<keyword evidence="2" id="KW-1185">Reference proteome</keyword>
<proteinExistence type="predicted"/>
<dbReference type="EMBL" id="BAABEY010000014">
    <property type="protein sequence ID" value="GAA4436099.1"/>
    <property type="molecule type" value="Genomic_DNA"/>
</dbReference>
<dbReference type="InterPro" id="IPR005368">
    <property type="entry name" value="UPF0175"/>
</dbReference>
<accession>A0ABP8LT24</accession>
<dbReference type="Proteomes" id="UP001501508">
    <property type="component" value="Unassembled WGS sequence"/>
</dbReference>
<sequence length="95" mass="10475">MFLSSKFKEVMAATIEISYPESLALSLKMGSKEFEKEIKTLSLVKLYELGKVSSGAAAGLLGLTRLEFLESLAEYRVSFLQPESDEDLVSDFSNA</sequence>
<dbReference type="Pfam" id="PF03683">
    <property type="entry name" value="UPF0175"/>
    <property type="match status" value="1"/>
</dbReference>
<organism evidence="1 2">
    <name type="scientific">Ravibacter arvi</name>
    <dbReference type="NCBI Taxonomy" id="2051041"/>
    <lineage>
        <taxon>Bacteria</taxon>
        <taxon>Pseudomonadati</taxon>
        <taxon>Bacteroidota</taxon>
        <taxon>Cytophagia</taxon>
        <taxon>Cytophagales</taxon>
        <taxon>Spirosomataceae</taxon>
        <taxon>Ravibacter</taxon>
    </lineage>
</organism>
<protein>
    <submittedName>
        <fullName evidence="1">Uncharacterized protein</fullName>
    </submittedName>
</protein>
<evidence type="ECO:0000313" key="2">
    <source>
        <dbReference type="Proteomes" id="UP001501508"/>
    </source>
</evidence>
<reference evidence="2" key="1">
    <citation type="journal article" date="2019" name="Int. J. Syst. Evol. Microbiol.">
        <title>The Global Catalogue of Microorganisms (GCM) 10K type strain sequencing project: providing services to taxonomists for standard genome sequencing and annotation.</title>
        <authorList>
            <consortium name="The Broad Institute Genomics Platform"/>
            <consortium name="The Broad Institute Genome Sequencing Center for Infectious Disease"/>
            <person name="Wu L."/>
            <person name="Ma J."/>
        </authorList>
    </citation>
    <scope>NUCLEOTIDE SEQUENCE [LARGE SCALE GENOMIC DNA]</scope>
    <source>
        <strain evidence="2">JCM 31920</strain>
    </source>
</reference>
<name>A0ABP8LT24_9BACT</name>
<gene>
    <name evidence="1" type="ORF">GCM10023091_13590</name>
</gene>
<evidence type="ECO:0000313" key="1">
    <source>
        <dbReference type="EMBL" id="GAA4436099.1"/>
    </source>
</evidence>
<comment type="caution">
    <text evidence="1">The sequence shown here is derived from an EMBL/GenBank/DDBJ whole genome shotgun (WGS) entry which is preliminary data.</text>
</comment>